<dbReference type="KEGG" id="lnn:F0161_00755"/>
<accession>A0A5P1X266</accession>
<dbReference type="AlphaFoldDB" id="A0A5P1X266"/>
<reference evidence="1 2" key="1">
    <citation type="submission" date="2019-09" db="EMBL/GenBank/DDBJ databases">
        <title>Complete Genome Sequence of Lactobacillus nenjiangensis SH-Y15, isolated from sauerkraut.</title>
        <authorList>
            <person name="Yang H."/>
        </authorList>
    </citation>
    <scope>NUCLEOTIDE SEQUENCE [LARGE SCALE GENOMIC DNA]</scope>
    <source>
        <strain evidence="1 2">SH-Y15</strain>
    </source>
</reference>
<dbReference type="Proteomes" id="UP000325295">
    <property type="component" value="Chromosome"/>
</dbReference>
<organism evidence="1 2">
    <name type="scientific">Paucilactobacillus nenjiangensis</name>
    <dbReference type="NCBI Taxonomy" id="1296540"/>
    <lineage>
        <taxon>Bacteria</taxon>
        <taxon>Bacillati</taxon>
        <taxon>Bacillota</taxon>
        <taxon>Bacilli</taxon>
        <taxon>Lactobacillales</taxon>
        <taxon>Lactobacillaceae</taxon>
        <taxon>Paucilactobacillus</taxon>
    </lineage>
</organism>
<keyword evidence="2" id="KW-1185">Reference proteome</keyword>
<dbReference type="EMBL" id="CP043939">
    <property type="protein sequence ID" value="QER66541.1"/>
    <property type="molecule type" value="Genomic_DNA"/>
</dbReference>
<protein>
    <submittedName>
        <fullName evidence="1">Uncharacterized protein</fullName>
    </submittedName>
</protein>
<evidence type="ECO:0000313" key="1">
    <source>
        <dbReference type="EMBL" id="QER66541.1"/>
    </source>
</evidence>
<sequence length="62" mass="7264">MDTESQSNFDLYQEIRYSGSLSAGMLHNLARRELERRGANGDDQAQIILEDYLDEFNYNFKN</sequence>
<dbReference type="RefSeq" id="WP_137602711.1">
    <property type="nucleotide sequence ID" value="NZ_BJEB01000072.1"/>
</dbReference>
<proteinExistence type="predicted"/>
<name>A0A5P1X266_9LACO</name>
<gene>
    <name evidence="1" type="ORF">F0161_00755</name>
</gene>
<evidence type="ECO:0000313" key="2">
    <source>
        <dbReference type="Proteomes" id="UP000325295"/>
    </source>
</evidence>